<keyword evidence="3" id="KW-0804">Transcription</keyword>
<dbReference type="PROSITE" id="PS00622">
    <property type="entry name" value="HTH_LUXR_1"/>
    <property type="match status" value="1"/>
</dbReference>
<dbReference type="PANTHER" id="PTHR44688:SF16">
    <property type="entry name" value="DNA-BINDING TRANSCRIPTIONAL ACTIVATOR DEVR_DOSR"/>
    <property type="match status" value="1"/>
</dbReference>
<sequence>MEQKKHRHLLADLWESYPEALSNNFRAEKSYSTVNHLSDLLTVGPYYHYVINIADYSISQVSGLTTSIHGLATQPTTLKEIIDQIHPDDLEFVLKAEEATLVKMREIGFEHQLFLKTSYCFRMRVANGNYHLFHHQAIHLAKDDLGRLTSALNIHTDVQHITKTNNKIVLVTGIGSRSDYCQIDLSQQLLNNDIPPFSKREMEILPLIAGGYSSPQIADRLYISPDTVRTHRKNLYRKTGSKSAGEFIRQCIEWGLLQLLCFSNIEFFI</sequence>
<dbReference type="GO" id="GO:0003677">
    <property type="term" value="F:DNA binding"/>
    <property type="evidence" value="ECO:0007669"/>
    <property type="project" value="UniProtKB-KW"/>
</dbReference>
<gene>
    <name evidence="5" type="primary">nreC_7</name>
    <name evidence="5" type="ORF">NCTC11429_03767</name>
</gene>
<evidence type="ECO:0000256" key="3">
    <source>
        <dbReference type="ARBA" id="ARBA00023163"/>
    </source>
</evidence>
<dbReference type="KEGG" id="stha:NCTC11429_03767"/>
<dbReference type="InterPro" id="IPR036388">
    <property type="entry name" value="WH-like_DNA-bd_sf"/>
</dbReference>
<keyword evidence="2" id="KW-0238">DNA-binding</keyword>
<dbReference type="SMART" id="SM00421">
    <property type="entry name" value="HTH_LUXR"/>
    <property type="match status" value="1"/>
</dbReference>
<evidence type="ECO:0000256" key="1">
    <source>
        <dbReference type="ARBA" id="ARBA00023015"/>
    </source>
</evidence>
<evidence type="ECO:0000313" key="5">
    <source>
        <dbReference type="EMBL" id="VTR48830.1"/>
    </source>
</evidence>
<proteinExistence type="predicted"/>
<accession>A0A4U9VNH3</accession>
<dbReference type="CDD" id="cd06170">
    <property type="entry name" value="LuxR_C_like"/>
    <property type="match status" value="1"/>
</dbReference>
<dbReference type="AlphaFoldDB" id="A0A4U9VNH3"/>
<organism evidence="5 6">
    <name type="scientific">Sphingobacterium thalpophilum</name>
    <dbReference type="NCBI Taxonomy" id="259"/>
    <lineage>
        <taxon>Bacteria</taxon>
        <taxon>Pseudomonadati</taxon>
        <taxon>Bacteroidota</taxon>
        <taxon>Sphingobacteriia</taxon>
        <taxon>Sphingobacteriales</taxon>
        <taxon>Sphingobacteriaceae</taxon>
        <taxon>Sphingobacterium</taxon>
    </lineage>
</organism>
<reference evidence="5 6" key="1">
    <citation type="submission" date="2019-05" db="EMBL/GenBank/DDBJ databases">
        <authorList>
            <consortium name="Pathogen Informatics"/>
        </authorList>
    </citation>
    <scope>NUCLEOTIDE SEQUENCE [LARGE SCALE GENOMIC DNA]</scope>
    <source>
        <strain evidence="5 6">NCTC11429</strain>
    </source>
</reference>
<dbReference type="Gene3D" id="3.30.450.20">
    <property type="entry name" value="PAS domain"/>
    <property type="match status" value="1"/>
</dbReference>
<dbReference type="PANTHER" id="PTHR44688">
    <property type="entry name" value="DNA-BINDING TRANSCRIPTIONAL ACTIVATOR DEVR_DOSR"/>
    <property type="match status" value="1"/>
</dbReference>
<name>A0A4U9VNH3_9SPHI</name>
<evidence type="ECO:0000259" key="4">
    <source>
        <dbReference type="PROSITE" id="PS50043"/>
    </source>
</evidence>
<dbReference type="GO" id="GO:0006355">
    <property type="term" value="P:regulation of DNA-templated transcription"/>
    <property type="evidence" value="ECO:0007669"/>
    <property type="project" value="InterPro"/>
</dbReference>
<dbReference type="GeneID" id="78464412"/>
<evidence type="ECO:0000313" key="6">
    <source>
        <dbReference type="Proteomes" id="UP000308196"/>
    </source>
</evidence>
<dbReference type="EMBL" id="LR590484">
    <property type="protein sequence ID" value="VTR48830.1"/>
    <property type="molecule type" value="Genomic_DNA"/>
</dbReference>
<protein>
    <submittedName>
        <fullName evidence="5">Nitrogen regulation protein C</fullName>
    </submittedName>
</protein>
<dbReference type="Gene3D" id="1.10.10.10">
    <property type="entry name" value="Winged helix-like DNA-binding domain superfamily/Winged helix DNA-binding domain"/>
    <property type="match status" value="1"/>
</dbReference>
<keyword evidence="1" id="KW-0805">Transcription regulation</keyword>
<dbReference type="InterPro" id="IPR000792">
    <property type="entry name" value="Tscrpt_reg_LuxR_C"/>
</dbReference>
<dbReference type="SUPFAM" id="SSF46894">
    <property type="entry name" value="C-terminal effector domain of the bipartite response regulators"/>
    <property type="match status" value="1"/>
</dbReference>
<dbReference type="InterPro" id="IPR016032">
    <property type="entry name" value="Sig_transdc_resp-reg_C-effctor"/>
</dbReference>
<dbReference type="PROSITE" id="PS50043">
    <property type="entry name" value="HTH_LUXR_2"/>
    <property type="match status" value="1"/>
</dbReference>
<dbReference type="STRING" id="1123265.GCA_000686625_04628"/>
<dbReference type="PRINTS" id="PR00038">
    <property type="entry name" value="HTHLUXR"/>
</dbReference>
<feature type="domain" description="HTH luxR-type" evidence="4">
    <location>
        <begin position="190"/>
        <end position="255"/>
    </location>
</feature>
<dbReference type="Pfam" id="PF00196">
    <property type="entry name" value="GerE"/>
    <property type="match status" value="1"/>
</dbReference>
<dbReference type="Proteomes" id="UP000308196">
    <property type="component" value="Chromosome"/>
</dbReference>
<evidence type="ECO:0000256" key="2">
    <source>
        <dbReference type="ARBA" id="ARBA00023125"/>
    </source>
</evidence>
<dbReference type="RefSeq" id="WP_051607194.1">
    <property type="nucleotide sequence ID" value="NZ_LR590484.1"/>
</dbReference>